<keyword evidence="2" id="KW-0378">Hydrolase</keyword>
<dbReference type="Gene3D" id="3.90.245.10">
    <property type="entry name" value="Ribonucleoside hydrolase-like"/>
    <property type="match status" value="1"/>
</dbReference>
<comment type="caution">
    <text evidence="2">The sequence shown here is derived from an EMBL/GenBank/DDBJ whole genome shotgun (WGS) entry which is preliminary data.</text>
</comment>
<dbReference type="GO" id="GO:0016787">
    <property type="term" value="F:hydrolase activity"/>
    <property type="evidence" value="ECO:0007669"/>
    <property type="project" value="UniProtKB-KW"/>
</dbReference>
<gene>
    <name evidence="2" type="ORF">ACFFQA_01305</name>
</gene>
<name>A0ABV5ZQ96_9PSEU</name>
<dbReference type="PANTHER" id="PTHR43264">
    <property type="match status" value="1"/>
</dbReference>
<dbReference type="Pfam" id="PF01156">
    <property type="entry name" value="IU_nuc_hydro"/>
    <property type="match status" value="1"/>
</dbReference>
<evidence type="ECO:0000313" key="2">
    <source>
        <dbReference type="EMBL" id="MFB9902565.1"/>
    </source>
</evidence>
<dbReference type="InterPro" id="IPR001910">
    <property type="entry name" value="Inosine/uridine_hydrolase_dom"/>
</dbReference>
<protein>
    <submittedName>
        <fullName evidence="2">Nucleoside hydrolase</fullName>
    </submittedName>
</protein>
<reference evidence="2 3" key="1">
    <citation type="submission" date="2024-09" db="EMBL/GenBank/DDBJ databases">
        <authorList>
            <person name="Sun Q."/>
            <person name="Mori K."/>
        </authorList>
    </citation>
    <scope>NUCLEOTIDE SEQUENCE [LARGE SCALE GENOMIC DNA]</scope>
    <source>
        <strain evidence="2 3">TBRC 7907</strain>
    </source>
</reference>
<dbReference type="Proteomes" id="UP001589693">
    <property type="component" value="Unassembled WGS sequence"/>
</dbReference>
<dbReference type="PANTHER" id="PTHR43264:SF1">
    <property type="entry name" value="INOSINE_URIDINE-PREFERRING NUCLEOSIDE HYDROLASE DOMAIN-CONTAINING PROTEIN"/>
    <property type="match status" value="1"/>
</dbReference>
<dbReference type="SUPFAM" id="SSF53590">
    <property type="entry name" value="Nucleoside hydrolase"/>
    <property type="match status" value="1"/>
</dbReference>
<evidence type="ECO:0000259" key="1">
    <source>
        <dbReference type="Pfam" id="PF01156"/>
    </source>
</evidence>
<dbReference type="RefSeq" id="WP_377849640.1">
    <property type="nucleotide sequence ID" value="NZ_JBHLZU010000002.1"/>
</dbReference>
<organism evidence="2 3">
    <name type="scientific">Allokutzneria oryzae</name>
    <dbReference type="NCBI Taxonomy" id="1378989"/>
    <lineage>
        <taxon>Bacteria</taxon>
        <taxon>Bacillati</taxon>
        <taxon>Actinomycetota</taxon>
        <taxon>Actinomycetes</taxon>
        <taxon>Pseudonocardiales</taxon>
        <taxon>Pseudonocardiaceae</taxon>
        <taxon>Allokutzneria</taxon>
    </lineage>
</organism>
<feature type="domain" description="Inosine/uridine-preferring nucleoside hydrolase" evidence="1">
    <location>
        <begin position="27"/>
        <end position="205"/>
    </location>
</feature>
<proteinExistence type="predicted"/>
<keyword evidence="3" id="KW-1185">Reference proteome</keyword>
<sequence>MLSILSAVAVAVTLVVVPATRPAPVPLIIDTDICAAVDDVPALAMANLMHSRGEAKLLGVMVDTRGEAGAAAVDVVNTHYKHPDIPIGALKPTDGSTCEQFAHNYAPELGKKFPHDLRGGSAAPDATALYRELLAAQPDRSVVVVSLGSTTNLRNLLDADANLVRRKVSRLVVMGGQYPRSTTEPEFNFALDPAATTRVVHDWPTPVVFSGGELSVSFGKRIAGAGPVTETFRIGFGAGVDGELWDVLPLYYAVHGGEHFTEVRGGSNRIGAGGANEWVSPATRDHAYLTLVTGTPDMARIIEDMLVSAA</sequence>
<evidence type="ECO:0000313" key="3">
    <source>
        <dbReference type="Proteomes" id="UP001589693"/>
    </source>
</evidence>
<dbReference type="EMBL" id="JBHLZU010000002">
    <property type="protein sequence ID" value="MFB9902565.1"/>
    <property type="molecule type" value="Genomic_DNA"/>
</dbReference>
<dbReference type="InterPro" id="IPR036452">
    <property type="entry name" value="Ribo_hydro-like"/>
</dbReference>
<accession>A0ABV5ZQ96</accession>